<evidence type="ECO:0000313" key="2">
    <source>
        <dbReference type="EMBL" id="EGE79804.1"/>
    </source>
</evidence>
<dbReference type="Proteomes" id="UP000007802">
    <property type="component" value="Unassembled WGS sequence"/>
</dbReference>
<proteinExistence type="predicted"/>
<dbReference type="AlphaFoldDB" id="F2T991"/>
<gene>
    <name evidence="2" type="ORF">BDDG_02745</name>
</gene>
<organism evidence="2">
    <name type="scientific">Ajellomyces dermatitidis (strain ATCC 18188 / CBS 674.68)</name>
    <name type="common">Blastomyces dermatitidis</name>
    <dbReference type="NCBI Taxonomy" id="653446"/>
    <lineage>
        <taxon>Eukaryota</taxon>
        <taxon>Fungi</taxon>
        <taxon>Dikarya</taxon>
        <taxon>Ascomycota</taxon>
        <taxon>Pezizomycotina</taxon>
        <taxon>Eurotiomycetes</taxon>
        <taxon>Eurotiomycetidae</taxon>
        <taxon>Onygenales</taxon>
        <taxon>Ajellomycetaceae</taxon>
        <taxon>Blastomyces</taxon>
    </lineage>
</organism>
<sequence>MELDLATMNQDIDDIAATSKQAWLSWQSWDRGSASWTVIGGLCDEVSTFVAALVDLISASSLATTKLALRLSNLINFSLDVDVLYRYSCCKTPSHPHQLLFGNETSGLNSSKTKRRAFGTSTNQGMVP</sequence>
<accession>F2T991</accession>
<name>F2T991_AJEDA</name>
<feature type="region of interest" description="Disordered" evidence="1">
    <location>
        <begin position="106"/>
        <end position="128"/>
    </location>
</feature>
<reference evidence="2" key="1">
    <citation type="submission" date="2010-03" db="EMBL/GenBank/DDBJ databases">
        <title>Annotation of Blastomyces dermatitidis strain ATCC 18188.</title>
        <authorList>
            <consortium name="The Broad Institute Genome Sequencing Platform"/>
            <consortium name="Broad Institute Genome Sequencing Center for Infectious Disease."/>
            <person name="Cuomo C."/>
            <person name="Klein B."/>
            <person name="Sullivan T."/>
            <person name="Heitman J."/>
            <person name="Young S."/>
            <person name="Zeng Q."/>
            <person name="Gargeya S."/>
            <person name="Alvarado L."/>
            <person name="Berlin A.M."/>
            <person name="Chapman S.B."/>
            <person name="Chen Z."/>
            <person name="Freedman E."/>
            <person name="Gellesch M."/>
            <person name="Goldberg J."/>
            <person name="Griggs A."/>
            <person name="Gujja S."/>
            <person name="Heilman E."/>
            <person name="Heiman D."/>
            <person name="Howarth C."/>
            <person name="Mehta T."/>
            <person name="Neiman D."/>
            <person name="Pearson M."/>
            <person name="Roberts A."/>
            <person name="Saif S."/>
            <person name="Shea T."/>
            <person name="Shenoy N."/>
            <person name="Sisk P."/>
            <person name="Stolte C."/>
            <person name="Sykes S."/>
            <person name="White J."/>
            <person name="Yandava C."/>
            <person name="Haas B."/>
            <person name="Nusbaum C."/>
            <person name="Birren B."/>
        </authorList>
    </citation>
    <scope>NUCLEOTIDE SEQUENCE [LARGE SCALE GENOMIC DNA]</scope>
    <source>
        <strain evidence="2">ATCC 18188</strain>
    </source>
</reference>
<dbReference type="EMBL" id="GG749416">
    <property type="protein sequence ID" value="EGE79804.1"/>
    <property type="molecule type" value="Genomic_DNA"/>
</dbReference>
<protein>
    <submittedName>
        <fullName evidence="2">Uncharacterized protein</fullName>
    </submittedName>
</protein>
<dbReference type="HOGENOM" id="CLU_2108407_0_0_1"/>
<evidence type="ECO:0000256" key="1">
    <source>
        <dbReference type="SAM" id="MobiDB-lite"/>
    </source>
</evidence>
<feature type="compositionally biased region" description="Polar residues" evidence="1">
    <location>
        <begin position="119"/>
        <end position="128"/>
    </location>
</feature>